<reference evidence="1" key="2">
    <citation type="journal article" date="2015" name="Data Brief">
        <title>Shoot transcriptome of the giant reed, Arundo donax.</title>
        <authorList>
            <person name="Barrero R.A."/>
            <person name="Guerrero F.D."/>
            <person name="Moolhuijzen P."/>
            <person name="Goolsby J.A."/>
            <person name="Tidwell J."/>
            <person name="Bellgard S.E."/>
            <person name="Bellgard M.I."/>
        </authorList>
    </citation>
    <scope>NUCLEOTIDE SEQUENCE</scope>
    <source>
        <tissue evidence="1">Shoot tissue taken approximately 20 cm above the soil surface</tissue>
    </source>
</reference>
<reference evidence="1" key="1">
    <citation type="submission" date="2014-09" db="EMBL/GenBank/DDBJ databases">
        <authorList>
            <person name="Magalhaes I.L.F."/>
            <person name="Oliveira U."/>
            <person name="Santos F.R."/>
            <person name="Vidigal T.H.D.A."/>
            <person name="Brescovit A.D."/>
            <person name="Santos A.J."/>
        </authorList>
    </citation>
    <scope>NUCLEOTIDE SEQUENCE</scope>
    <source>
        <tissue evidence="1">Shoot tissue taken approximately 20 cm above the soil surface</tissue>
    </source>
</reference>
<sequence length="46" mass="5675">MCCEQKLLHQMFLYCPYRTRLQGPLRLLDFVPRLSCRRRHRPTGQR</sequence>
<organism evidence="1">
    <name type="scientific">Arundo donax</name>
    <name type="common">Giant reed</name>
    <name type="synonym">Donax arundinaceus</name>
    <dbReference type="NCBI Taxonomy" id="35708"/>
    <lineage>
        <taxon>Eukaryota</taxon>
        <taxon>Viridiplantae</taxon>
        <taxon>Streptophyta</taxon>
        <taxon>Embryophyta</taxon>
        <taxon>Tracheophyta</taxon>
        <taxon>Spermatophyta</taxon>
        <taxon>Magnoliopsida</taxon>
        <taxon>Liliopsida</taxon>
        <taxon>Poales</taxon>
        <taxon>Poaceae</taxon>
        <taxon>PACMAD clade</taxon>
        <taxon>Arundinoideae</taxon>
        <taxon>Arundineae</taxon>
        <taxon>Arundo</taxon>
    </lineage>
</organism>
<accession>A0A0A9EYJ5</accession>
<proteinExistence type="predicted"/>
<name>A0A0A9EYJ5_ARUDO</name>
<evidence type="ECO:0000313" key="1">
    <source>
        <dbReference type="EMBL" id="JAE04049.1"/>
    </source>
</evidence>
<dbReference type="AlphaFoldDB" id="A0A0A9EYJ5"/>
<protein>
    <submittedName>
        <fullName evidence="1">Succinate semialdehyde dehydrogenase</fullName>
    </submittedName>
</protein>
<dbReference type="EMBL" id="GBRH01193847">
    <property type="protein sequence ID" value="JAE04049.1"/>
    <property type="molecule type" value="Transcribed_RNA"/>
</dbReference>